<protein>
    <recommendedName>
        <fullName evidence="1">HTH marR-type domain-containing protein</fullName>
    </recommendedName>
</protein>
<evidence type="ECO:0000313" key="3">
    <source>
        <dbReference type="Proteomes" id="UP001499938"/>
    </source>
</evidence>
<dbReference type="PROSITE" id="PS50995">
    <property type="entry name" value="HTH_MARR_2"/>
    <property type="match status" value="1"/>
</dbReference>
<organism evidence="2 3">
    <name type="scientific">Nostocoides veronense</name>
    <dbReference type="NCBI Taxonomy" id="330836"/>
    <lineage>
        <taxon>Bacteria</taxon>
        <taxon>Bacillati</taxon>
        <taxon>Actinomycetota</taxon>
        <taxon>Actinomycetes</taxon>
        <taxon>Micrococcales</taxon>
        <taxon>Intrasporangiaceae</taxon>
        <taxon>Nostocoides</taxon>
    </lineage>
</organism>
<keyword evidence="3" id="KW-1185">Reference proteome</keyword>
<comment type="caution">
    <text evidence="2">The sequence shown here is derived from an EMBL/GenBank/DDBJ whole genome shotgun (WGS) entry which is preliminary data.</text>
</comment>
<name>A0ABP4XJC9_9MICO</name>
<gene>
    <name evidence="2" type="ORF">GCM10009811_05550</name>
</gene>
<feature type="domain" description="HTH marR-type" evidence="1">
    <location>
        <begin position="44"/>
        <end position="179"/>
    </location>
</feature>
<sequence length="202" mass="21044">MLIGMTTCPDPLALVGDSAGDLGGGLSAAGHLSGSCAPVRGEVRVPLVALLGRLEASFVAEFDRRLRSSPFATLSLAHSRNVLRHLGAGPRRASQIVAVADVSKQALSQQITHLERAGYLRTEPDPSDSRARLLVLTERGVAAQAYVKAAFVDIENDWAALLGEEDLPRLRAQLAALISALSEAGQASCNADPLPSCGGDLG</sequence>
<evidence type="ECO:0000313" key="2">
    <source>
        <dbReference type="EMBL" id="GAA1783005.1"/>
    </source>
</evidence>
<dbReference type="InterPro" id="IPR000835">
    <property type="entry name" value="HTH_MarR-typ"/>
</dbReference>
<dbReference type="InterPro" id="IPR036388">
    <property type="entry name" value="WH-like_DNA-bd_sf"/>
</dbReference>
<dbReference type="Proteomes" id="UP001499938">
    <property type="component" value="Unassembled WGS sequence"/>
</dbReference>
<dbReference type="Pfam" id="PF12802">
    <property type="entry name" value="MarR_2"/>
    <property type="match status" value="1"/>
</dbReference>
<dbReference type="CDD" id="cd00090">
    <property type="entry name" value="HTH_ARSR"/>
    <property type="match status" value="1"/>
</dbReference>
<dbReference type="InterPro" id="IPR011991">
    <property type="entry name" value="ArsR-like_HTH"/>
</dbReference>
<dbReference type="SUPFAM" id="SSF46785">
    <property type="entry name" value="Winged helix' DNA-binding domain"/>
    <property type="match status" value="1"/>
</dbReference>
<dbReference type="InterPro" id="IPR036390">
    <property type="entry name" value="WH_DNA-bd_sf"/>
</dbReference>
<dbReference type="PANTHER" id="PTHR33164:SF99">
    <property type="entry name" value="MARR FAMILY REGULATORY PROTEIN"/>
    <property type="match status" value="1"/>
</dbReference>
<dbReference type="SMART" id="SM00347">
    <property type="entry name" value="HTH_MARR"/>
    <property type="match status" value="1"/>
</dbReference>
<dbReference type="Gene3D" id="1.10.10.10">
    <property type="entry name" value="Winged helix-like DNA-binding domain superfamily/Winged helix DNA-binding domain"/>
    <property type="match status" value="1"/>
</dbReference>
<dbReference type="InterPro" id="IPR039422">
    <property type="entry name" value="MarR/SlyA-like"/>
</dbReference>
<evidence type="ECO:0000259" key="1">
    <source>
        <dbReference type="PROSITE" id="PS50995"/>
    </source>
</evidence>
<dbReference type="EMBL" id="BAAAPO010000009">
    <property type="protein sequence ID" value="GAA1783005.1"/>
    <property type="molecule type" value="Genomic_DNA"/>
</dbReference>
<dbReference type="PANTHER" id="PTHR33164">
    <property type="entry name" value="TRANSCRIPTIONAL REGULATOR, MARR FAMILY"/>
    <property type="match status" value="1"/>
</dbReference>
<proteinExistence type="predicted"/>
<accession>A0ABP4XJC9</accession>
<reference evidence="3" key="1">
    <citation type="journal article" date="2019" name="Int. J. Syst. Evol. Microbiol.">
        <title>The Global Catalogue of Microorganisms (GCM) 10K type strain sequencing project: providing services to taxonomists for standard genome sequencing and annotation.</title>
        <authorList>
            <consortium name="The Broad Institute Genomics Platform"/>
            <consortium name="The Broad Institute Genome Sequencing Center for Infectious Disease"/>
            <person name="Wu L."/>
            <person name="Ma J."/>
        </authorList>
    </citation>
    <scope>NUCLEOTIDE SEQUENCE [LARGE SCALE GENOMIC DNA]</scope>
    <source>
        <strain evidence="3">JCM 15592</strain>
    </source>
</reference>